<keyword evidence="1" id="KW-0812">Transmembrane</keyword>
<proteinExistence type="predicted"/>
<keyword evidence="1" id="KW-1133">Transmembrane helix</keyword>
<gene>
    <name evidence="2" type="ORF">OUZ56_015224</name>
</gene>
<organism evidence="2 3">
    <name type="scientific">Daphnia magna</name>
    <dbReference type="NCBI Taxonomy" id="35525"/>
    <lineage>
        <taxon>Eukaryota</taxon>
        <taxon>Metazoa</taxon>
        <taxon>Ecdysozoa</taxon>
        <taxon>Arthropoda</taxon>
        <taxon>Crustacea</taxon>
        <taxon>Branchiopoda</taxon>
        <taxon>Diplostraca</taxon>
        <taxon>Cladocera</taxon>
        <taxon>Anomopoda</taxon>
        <taxon>Daphniidae</taxon>
        <taxon>Daphnia</taxon>
    </lineage>
</organism>
<name>A0ABR0AM57_9CRUS</name>
<evidence type="ECO:0000313" key="2">
    <source>
        <dbReference type="EMBL" id="KAK4026207.1"/>
    </source>
</evidence>
<feature type="transmembrane region" description="Helical" evidence="1">
    <location>
        <begin position="23"/>
        <end position="43"/>
    </location>
</feature>
<keyword evidence="3" id="KW-1185">Reference proteome</keyword>
<keyword evidence="1" id="KW-0472">Membrane</keyword>
<accession>A0ABR0AM57</accession>
<protein>
    <submittedName>
        <fullName evidence="2">Uncharacterized protein</fullName>
    </submittedName>
</protein>
<comment type="caution">
    <text evidence="2">The sequence shown here is derived from an EMBL/GenBank/DDBJ whole genome shotgun (WGS) entry which is preliminary data.</text>
</comment>
<dbReference type="Proteomes" id="UP001234178">
    <property type="component" value="Unassembled WGS sequence"/>
</dbReference>
<evidence type="ECO:0000256" key="1">
    <source>
        <dbReference type="SAM" id="Phobius"/>
    </source>
</evidence>
<evidence type="ECO:0000313" key="3">
    <source>
        <dbReference type="Proteomes" id="UP001234178"/>
    </source>
</evidence>
<reference evidence="2 3" key="1">
    <citation type="journal article" date="2023" name="Nucleic Acids Res.">
        <title>The hologenome of Daphnia magna reveals possible DNA methylation and microbiome-mediated evolution of the host genome.</title>
        <authorList>
            <person name="Chaturvedi A."/>
            <person name="Li X."/>
            <person name="Dhandapani V."/>
            <person name="Marshall H."/>
            <person name="Kissane S."/>
            <person name="Cuenca-Cambronero M."/>
            <person name="Asole G."/>
            <person name="Calvet F."/>
            <person name="Ruiz-Romero M."/>
            <person name="Marangio P."/>
            <person name="Guigo R."/>
            <person name="Rago D."/>
            <person name="Mirbahai L."/>
            <person name="Eastwood N."/>
            <person name="Colbourne J.K."/>
            <person name="Zhou J."/>
            <person name="Mallon E."/>
            <person name="Orsini L."/>
        </authorList>
    </citation>
    <scope>NUCLEOTIDE SEQUENCE [LARGE SCALE GENOMIC DNA]</scope>
    <source>
        <strain evidence="2">LRV0_1</strain>
    </source>
</reference>
<sequence length="64" mass="7494">MYVMLESEAAITTECKKALSCQFSFLVVVVVVEWTFFPSFLAVRDEIPIWKQRYAPRHVGHQLF</sequence>
<dbReference type="EMBL" id="JAOYFB010000038">
    <property type="protein sequence ID" value="KAK4026207.1"/>
    <property type="molecule type" value="Genomic_DNA"/>
</dbReference>